<sequence length="104" mass="11137">MMRRLLLVLCSILSFPVFSSLHTGAGVSARVMIDSDNLLTGRPADTLNLQGTDNVCIYNSQRYSEGAILKSGTLLLTCVRDKNIIGTAPLVWQPLKTSSSAAAP</sequence>
<evidence type="ECO:0000313" key="2">
    <source>
        <dbReference type="EMBL" id="MFC6360640.1"/>
    </source>
</evidence>
<keyword evidence="3" id="KW-1185">Reference proteome</keyword>
<dbReference type="RefSeq" id="WP_212707870.1">
    <property type="nucleotide sequence ID" value="NZ_BAAAFW010000017.1"/>
</dbReference>
<organism evidence="2 3">
    <name type="scientific">Tatumella punctata</name>
    <dbReference type="NCBI Taxonomy" id="399969"/>
    <lineage>
        <taxon>Bacteria</taxon>
        <taxon>Pseudomonadati</taxon>
        <taxon>Pseudomonadota</taxon>
        <taxon>Gammaproteobacteria</taxon>
        <taxon>Enterobacterales</taxon>
        <taxon>Erwiniaceae</taxon>
        <taxon>Tatumella</taxon>
    </lineage>
</organism>
<reference evidence="3" key="1">
    <citation type="journal article" date="2019" name="Int. J. Syst. Evol. Microbiol.">
        <title>The Global Catalogue of Microorganisms (GCM) 10K type strain sequencing project: providing services to taxonomists for standard genome sequencing and annotation.</title>
        <authorList>
            <consortium name="The Broad Institute Genomics Platform"/>
            <consortium name="The Broad Institute Genome Sequencing Center for Infectious Disease"/>
            <person name="Wu L."/>
            <person name="Ma J."/>
        </authorList>
    </citation>
    <scope>NUCLEOTIDE SEQUENCE [LARGE SCALE GENOMIC DNA]</scope>
    <source>
        <strain evidence="3">CGMCC 4.1530</strain>
    </source>
</reference>
<dbReference type="InterPro" id="IPR009971">
    <property type="entry name" value="DUF1496"/>
</dbReference>
<evidence type="ECO:0000313" key="3">
    <source>
        <dbReference type="Proteomes" id="UP001596215"/>
    </source>
</evidence>
<dbReference type="Pfam" id="PF07383">
    <property type="entry name" value="DUF1496"/>
    <property type="match status" value="1"/>
</dbReference>
<feature type="chain" id="PRO_5047422161" evidence="1">
    <location>
        <begin position="20"/>
        <end position="104"/>
    </location>
</feature>
<dbReference type="Proteomes" id="UP001596215">
    <property type="component" value="Unassembled WGS sequence"/>
</dbReference>
<gene>
    <name evidence="2" type="ORF">ACFP73_00725</name>
</gene>
<comment type="caution">
    <text evidence="2">The sequence shown here is derived from an EMBL/GenBank/DDBJ whole genome shotgun (WGS) entry which is preliminary data.</text>
</comment>
<feature type="signal peptide" evidence="1">
    <location>
        <begin position="1"/>
        <end position="19"/>
    </location>
</feature>
<evidence type="ECO:0000256" key="1">
    <source>
        <dbReference type="SAM" id="SignalP"/>
    </source>
</evidence>
<dbReference type="EMBL" id="JBHSUC010000001">
    <property type="protein sequence ID" value="MFC6360640.1"/>
    <property type="molecule type" value="Genomic_DNA"/>
</dbReference>
<accession>A0ABW1VK39</accession>
<protein>
    <submittedName>
        <fullName evidence="2">DUF1496 domain-containing protein</fullName>
    </submittedName>
</protein>
<proteinExistence type="predicted"/>
<name>A0ABW1VK39_9GAMM</name>
<keyword evidence="1" id="KW-0732">Signal</keyword>